<feature type="domain" description="ACT" evidence="9">
    <location>
        <begin position="373"/>
        <end position="429"/>
    </location>
</feature>
<dbReference type="Pfam" id="PF01842">
    <property type="entry name" value="ACT"/>
    <property type="match status" value="1"/>
</dbReference>
<keyword evidence="3" id="KW-0663">Pyridoxal phosphate</keyword>
<dbReference type="VEuPathDB" id="VectorBase:BGLAX_036412"/>
<dbReference type="Pfam" id="PF00291">
    <property type="entry name" value="PALP"/>
    <property type="match status" value="1"/>
</dbReference>
<dbReference type="PANTHER" id="PTHR48078:SF19">
    <property type="entry name" value="ACT DOMAIN-CONTAINING PROTEIN"/>
    <property type="match status" value="1"/>
</dbReference>
<comment type="cofactor">
    <cofactor evidence="1">
        <name>pyridoxal 5'-phosphate</name>
        <dbReference type="ChEBI" id="CHEBI:597326"/>
    </cofactor>
</comment>
<dbReference type="AlphaFoldDB" id="A0A2C9JEY1"/>
<dbReference type="RefSeq" id="XP_055884462.1">
    <property type="nucleotide sequence ID" value="XM_056028487.1"/>
</dbReference>
<evidence type="ECO:0000256" key="1">
    <source>
        <dbReference type="ARBA" id="ARBA00001933"/>
    </source>
</evidence>
<dbReference type="GO" id="GO:0004794">
    <property type="term" value="F:threonine deaminase activity"/>
    <property type="evidence" value="ECO:0007669"/>
    <property type="project" value="InterPro"/>
</dbReference>
<evidence type="ECO:0000313" key="12">
    <source>
        <dbReference type="Proteomes" id="UP001165740"/>
    </source>
</evidence>
<evidence type="ECO:0000256" key="6">
    <source>
        <dbReference type="ARBA" id="ARBA00042605"/>
    </source>
</evidence>
<dbReference type="GO" id="GO:0009097">
    <property type="term" value="P:isoleucine biosynthetic process"/>
    <property type="evidence" value="ECO:0007669"/>
    <property type="project" value="TreeGrafter"/>
</dbReference>
<evidence type="ECO:0000259" key="8">
    <source>
        <dbReference type="Pfam" id="PF00291"/>
    </source>
</evidence>
<dbReference type="NCBIfam" id="TIGR01127">
    <property type="entry name" value="ilvA_1Cterm"/>
    <property type="match status" value="1"/>
</dbReference>
<organism evidence="10 11">
    <name type="scientific">Biomphalaria glabrata</name>
    <name type="common">Bloodfluke planorb</name>
    <name type="synonym">Freshwater snail</name>
    <dbReference type="NCBI Taxonomy" id="6526"/>
    <lineage>
        <taxon>Eukaryota</taxon>
        <taxon>Metazoa</taxon>
        <taxon>Spiralia</taxon>
        <taxon>Lophotrochozoa</taxon>
        <taxon>Mollusca</taxon>
        <taxon>Gastropoda</taxon>
        <taxon>Heterobranchia</taxon>
        <taxon>Euthyneura</taxon>
        <taxon>Panpulmonata</taxon>
        <taxon>Hygrophila</taxon>
        <taxon>Lymnaeoidea</taxon>
        <taxon>Planorbidae</taxon>
        <taxon>Biomphalaria</taxon>
    </lineage>
</organism>
<dbReference type="OMA" id="QTQHLGQ"/>
<reference evidence="10" key="1">
    <citation type="submission" date="2020-05" db="UniProtKB">
        <authorList>
            <consortium name="EnsemblMetazoa"/>
        </authorList>
    </citation>
    <scope>IDENTIFICATION</scope>
    <source>
        <strain evidence="10">BB02</strain>
    </source>
</reference>
<dbReference type="RefSeq" id="XP_013067233.1">
    <property type="nucleotide sequence ID" value="XM_013211779.2"/>
</dbReference>
<dbReference type="InterPro" id="IPR002912">
    <property type="entry name" value="ACT_dom"/>
</dbReference>
<keyword evidence="4" id="KW-0456">Lyase</keyword>
<feature type="compositionally biased region" description="Acidic residues" evidence="7">
    <location>
        <begin position="8"/>
        <end position="17"/>
    </location>
</feature>
<evidence type="ECO:0000313" key="13">
    <source>
        <dbReference type="RefSeq" id="XP_013067233.1"/>
    </source>
</evidence>
<dbReference type="Proteomes" id="UP001165740">
    <property type="component" value="Chromosome 5"/>
</dbReference>
<dbReference type="InterPro" id="IPR050147">
    <property type="entry name" value="Ser/Thr_Dehydratase"/>
</dbReference>
<dbReference type="FunFam" id="3.40.50.1100:FF:000007">
    <property type="entry name" value="L-threonine dehydratase catabolic TdcB"/>
    <property type="match status" value="1"/>
</dbReference>
<dbReference type="CDD" id="cd04886">
    <property type="entry name" value="ACT_ThrD-II-like"/>
    <property type="match status" value="1"/>
</dbReference>
<dbReference type="CDD" id="cd01562">
    <property type="entry name" value="Thr-dehyd"/>
    <property type="match status" value="1"/>
</dbReference>
<evidence type="ECO:0000259" key="9">
    <source>
        <dbReference type="Pfam" id="PF01842"/>
    </source>
</evidence>
<accession>A0A2C9JEY1</accession>
<dbReference type="InterPro" id="IPR044561">
    <property type="entry name" value="ACT_ThrD-II-like"/>
</dbReference>
<evidence type="ECO:0000313" key="10">
    <source>
        <dbReference type="EnsemblMetazoa" id="BGLB001594-PB"/>
    </source>
</evidence>
<keyword evidence="12" id="KW-1185">Reference proteome</keyword>
<dbReference type="PANTHER" id="PTHR48078">
    <property type="entry name" value="THREONINE DEHYDRATASE, MITOCHONDRIAL-RELATED"/>
    <property type="match status" value="1"/>
</dbReference>
<gene>
    <name evidence="10" type="primary">106055496</name>
    <name evidence="13 14" type="synonym">LOC106055496</name>
</gene>
<evidence type="ECO:0000256" key="7">
    <source>
        <dbReference type="SAM" id="MobiDB-lite"/>
    </source>
</evidence>
<proteinExistence type="inferred from homology"/>
<sequence length="447" mass="48359">MNGHVENSFDETNDTSDIDEHSNYVEYTDEVVLDPFCNPEQPVLVNFNDVSAASFKIKGGIEKTPCNFSQMSKQYGMNIYFKKDFLQYTGSFKERGARYTLLQLNEEQAKKGVVAASAGNHALALTYHGHLLNIPVTVVMPIVAPMMKVEACRQYGANVVVFGRDFGETKQYAMLLSKKKGLHYINGYDHPHIVAGQGTMGLEIIDQVPQVDACIVPVGGGGLIAGVAVALKTLKPSIKIIGVESERSTGFQAAMAAGKPVYSHVGQTLADGLAVPVVGVNSLATAKKLIDKVVTVKESSIALAILRLIEQEKAVVEGAGAAGLAAIIQGCLPELKGKNVVVCLCGGNIDTTALGRVIERGLAAEGRLIRFGVTVSDRPGGIAELTKKIADMGVSIKDILHERAWLQTDVFSVMVRCVVETRDLDHAKELERVMRSNYDHVEFWLDQ</sequence>
<dbReference type="Gene3D" id="3.40.50.1100">
    <property type="match status" value="2"/>
</dbReference>
<dbReference type="STRING" id="6526.A0A2C9JEY1"/>
<dbReference type="InterPro" id="IPR001926">
    <property type="entry name" value="TrpB-like_PALP"/>
</dbReference>
<evidence type="ECO:0000313" key="11">
    <source>
        <dbReference type="Proteomes" id="UP000076420"/>
    </source>
</evidence>
<dbReference type="GO" id="GO:0006565">
    <property type="term" value="P:L-serine catabolic process"/>
    <property type="evidence" value="ECO:0007669"/>
    <property type="project" value="TreeGrafter"/>
</dbReference>
<evidence type="ECO:0000256" key="4">
    <source>
        <dbReference type="ARBA" id="ARBA00023239"/>
    </source>
</evidence>
<dbReference type="GO" id="GO:0003941">
    <property type="term" value="F:L-serine ammonia-lyase activity"/>
    <property type="evidence" value="ECO:0007669"/>
    <property type="project" value="TreeGrafter"/>
</dbReference>
<feature type="domain" description="Tryptophan synthase beta chain-like PALP" evidence="8">
    <location>
        <begin position="58"/>
        <end position="346"/>
    </location>
</feature>
<protein>
    <recommendedName>
        <fullName evidence="5">L-serine deaminase</fullName>
    </recommendedName>
    <alternativeName>
        <fullName evidence="6">L-threonine dehydratase</fullName>
    </alternativeName>
</protein>
<name>A0A2C9JEY1_BIOGL</name>
<dbReference type="InterPro" id="IPR005789">
    <property type="entry name" value="Thr_deHydtase_catblc"/>
</dbReference>
<evidence type="ECO:0000256" key="2">
    <source>
        <dbReference type="ARBA" id="ARBA00010869"/>
    </source>
</evidence>
<evidence type="ECO:0000256" key="3">
    <source>
        <dbReference type="ARBA" id="ARBA00022898"/>
    </source>
</evidence>
<dbReference type="Proteomes" id="UP000076420">
    <property type="component" value="Unassembled WGS sequence"/>
</dbReference>
<feature type="region of interest" description="Disordered" evidence="7">
    <location>
        <begin position="1"/>
        <end position="20"/>
    </location>
</feature>
<comment type="similarity">
    <text evidence="2">Belongs to the serine/threonine dehydratase family.</text>
</comment>
<dbReference type="InterPro" id="IPR036052">
    <property type="entry name" value="TrpB-like_PALP_sf"/>
</dbReference>
<evidence type="ECO:0000313" key="14">
    <source>
        <dbReference type="RefSeq" id="XP_055884462.1"/>
    </source>
</evidence>
<dbReference type="SUPFAM" id="SSF53686">
    <property type="entry name" value="Tryptophan synthase beta subunit-like PLP-dependent enzymes"/>
    <property type="match status" value="1"/>
</dbReference>
<dbReference type="OrthoDB" id="4418812at2759"/>
<evidence type="ECO:0000256" key="5">
    <source>
        <dbReference type="ARBA" id="ARBA00041766"/>
    </source>
</evidence>
<dbReference type="GO" id="GO:0006567">
    <property type="term" value="P:L-threonine catabolic process"/>
    <property type="evidence" value="ECO:0007669"/>
    <property type="project" value="InterPro"/>
</dbReference>
<dbReference type="VEuPathDB" id="VectorBase:BGLB001594"/>
<reference evidence="13 14" key="2">
    <citation type="submission" date="2025-04" db="UniProtKB">
        <authorList>
            <consortium name="RefSeq"/>
        </authorList>
    </citation>
    <scope>IDENTIFICATION</scope>
</reference>
<dbReference type="EnsemblMetazoa" id="BGLB001594-RB">
    <property type="protein sequence ID" value="BGLB001594-PB"/>
    <property type="gene ID" value="BGLB001594"/>
</dbReference>
<dbReference type="GeneID" id="106055496"/>
<dbReference type="KEGG" id="bgt:106055496"/>